<organism evidence="1">
    <name type="scientific">Sigmofec virus UA08Rod_5614</name>
    <dbReference type="NCBI Taxonomy" id="2929431"/>
    <lineage>
        <taxon>Viruses</taxon>
        <taxon>Monodnaviria</taxon>
        <taxon>Sangervirae</taxon>
        <taxon>Phixviricota</taxon>
        <taxon>Malgrandaviricetes</taxon>
        <taxon>Petitvirales</taxon>
        <taxon>Microviridae</taxon>
    </lineage>
</organism>
<proteinExistence type="predicted"/>
<name>A0A976N1Q4_9VIRU</name>
<dbReference type="EMBL" id="OM869540">
    <property type="protein sequence ID" value="UPW41075.1"/>
    <property type="molecule type" value="Genomic_DNA"/>
</dbReference>
<accession>A0A976N1Q4</accession>
<reference evidence="1" key="1">
    <citation type="submission" date="2022-02" db="EMBL/GenBank/DDBJ databases">
        <title>Towards deciphering the DNA virus diversity associated with rodent species in the families Cricetidae and Heteromyidae.</title>
        <authorList>
            <person name="Lund M."/>
            <person name="Larsen B.B."/>
            <person name="Gryseels S."/>
            <person name="Kraberger S."/>
            <person name="Rowsey D.M."/>
            <person name="Steger L."/>
            <person name="Yule K.M."/>
            <person name="Upham N.S."/>
            <person name="Worobey M."/>
            <person name="Van Doorslaer K."/>
            <person name="Varsani A."/>
        </authorList>
    </citation>
    <scope>NUCLEOTIDE SEQUENCE</scope>
    <source>
        <strain evidence="1">UA08Rod_5614</strain>
    </source>
</reference>
<protein>
    <submittedName>
        <fullName evidence="1">Uncharacterized protein</fullName>
    </submittedName>
</protein>
<evidence type="ECO:0000313" key="1">
    <source>
        <dbReference type="EMBL" id="UPW41075.1"/>
    </source>
</evidence>
<sequence length="74" mass="8653">MFVFTYRFMWREEECPDKVNFKIITDIPEHLNSFVEHICALPGITNFIAEYVCQVDVGKISSVVNLLDEKKLEV</sequence>